<dbReference type="EMBL" id="HBGD01001527">
    <property type="protein sequence ID" value="CAD9078025.1"/>
    <property type="molecule type" value="Transcribed_RNA"/>
</dbReference>
<feature type="repeat" description="WD" evidence="5">
    <location>
        <begin position="525"/>
        <end position="569"/>
    </location>
</feature>
<sequence>MDHPTTSSSASATTNQKLLLKKKELEEKRERLRQLRALRAKKKLEADSVLMQGVEGGGTSFTGNSSVAPTTPPPMLDGSNSFGSLSPRTNEMLSSTDGDDISNARASISSPSQVPSGEGISSTTTPTPSSIQNKKRRLHMTDLINLIDMVPTVPNSSSSINSTLLGASSSVAPEKICFSKGVEVNMADVLRKSPQGKRREDDAEEDEEIDDFDEDELASRGGTTLGESNRAAQSNQQMGAAATSHHASSMAHAEGPLPALTKDEIEKIESSTEYHSFVLQGTKYVERILNQKFDPLVDYTITRVKKKNDKEILSKEEAFMDEFSKERTVTAFDWSTLKPELFLVAYADKMTGRSAKDARGGVLIWSRYLPKRPEFELYASSSVTKALFHPYDVNLVLGATKAGHILQWDLSVAAHPIQQTPINPEYHTHQICGLKLVGTRHSPTVVSLCTDGMVCVWSLSNFGKPVQRFHLSERATKSMTLNPNTSAYCFSFPTDQELSRFYVGTESGAIYSSEIYGKAKVDREYLGHYGPVTAIDFHPSSHFKDLLLTCSVDWTVRLWSTKHSEPLHVFSEYSDYVYDVKWSPVHPAVFATVDGEGCLKVWNLDNHRNMPIYSKVIEDTPTRRSLNQLMFSPDGSKIIVGSIGGDVQLLRLEDSLWRGDQNNQREYKEFVNWRKKLEMR</sequence>
<dbReference type="GO" id="GO:0010970">
    <property type="term" value="P:transport along microtubule"/>
    <property type="evidence" value="ECO:0007669"/>
    <property type="project" value="TreeGrafter"/>
</dbReference>
<keyword evidence="2" id="KW-0963">Cytoplasm</keyword>
<dbReference type="AlphaFoldDB" id="A0A7S1KLW8"/>
<feature type="compositionally biased region" description="Polar residues" evidence="6">
    <location>
        <begin position="104"/>
        <end position="115"/>
    </location>
</feature>
<gene>
    <name evidence="7" type="ORF">PCOS0759_LOCUS1257</name>
</gene>
<protein>
    <recommendedName>
        <fullName evidence="8">Guanine nucleotide-binding protein subunit beta-like protein</fullName>
    </recommendedName>
</protein>
<dbReference type="GO" id="GO:0045503">
    <property type="term" value="F:dynein light chain binding"/>
    <property type="evidence" value="ECO:0007669"/>
    <property type="project" value="TreeGrafter"/>
</dbReference>
<feature type="region of interest" description="Disordered" evidence="6">
    <location>
        <begin position="193"/>
        <end position="253"/>
    </location>
</feature>
<dbReference type="SUPFAM" id="SSF50978">
    <property type="entry name" value="WD40 repeat-like"/>
    <property type="match status" value="1"/>
</dbReference>
<dbReference type="InterPro" id="IPR036322">
    <property type="entry name" value="WD40_repeat_dom_sf"/>
</dbReference>
<dbReference type="Gene3D" id="2.130.10.10">
    <property type="entry name" value="YVTN repeat-like/Quinoprotein amine dehydrogenase"/>
    <property type="match status" value="2"/>
</dbReference>
<dbReference type="PANTHER" id="PTHR12442">
    <property type="entry name" value="DYNEIN INTERMEDIATE CHAIN"/>
    <property type="match status" value="1"/>
</dbReference>
<dbReference type="PROSITE" id="PS50082">
    <property type="entry name" value="WD_REPEATS_2"/>
    <property type="match status" value="1"/>
</dbReference>
<evidence type="ECO:0000256" key="2">
    <source>
        <dbReference type="ARBA" id="ARBA00022490"/>
    </source>
</evidence>
<feature type="region of interest" description="Disordered" evidence="6">
    <location>
        <begin position="1"/>
        <end position="25"/>
    </location>
</feature>
<keyword evidence="4" id="KW-0677">Repeat</keyword>
<evidence type="ECO:0000256" key="6">
    <source>
        <dbReference type="SAM" id="MobiDB-lite"/>
    </source>
</evidence>
<feature type="compositionally biased region" description="Low complexity" evidence="6">
    <location>
        <begin position="1"/>
        <end position="18"/>
    </location>
</feature>
<dbReference type="GO" id="GO:0045504">
    <property type="term" value="F:dynein heavy chain binding"/>
    <property type="evidence" value="ECO:0007669"/>
    <property type="project" value="TreeGrafter"/>
</dbReference>
<feature type="compositionally biased region" description="Low complexity" evidence="6">
    <location>
        <begin position="121"/>
        <end position="130"/>
    </location>
</feature>
<evidence type="ECO:0000256" key="4">
    <source>
        <dbReference type="ARBA" id="ARBA00022737"/>
    </source>
</evidence>
<organism evidence="7">
    <name type="scientific">Percolomonas cosmopolitus</name>
    <dbReference type="NCBI Taxonomy" id="63605"/>
    <lineage>
        <taxon>Eukaryota</taxon>
        <taxon>Discoba</taxon>
        <taxon>Heterolobosea</taxon>
        <taxon>Tetramitia</taxon>
        <taxon>Eutetramitia</taxon>
        <taxon>Percolomonadidae</taxon>
        <taxon>Percolomonas</taxon>
    </lineage>
</organism>
<reference evidence="7" key="1">
    <citation type="submission" date="2021-01" db="EMBL/GenBank/DDBJ databases">
        <authorList>
            <person name="Corre E."/>
            <person name="Pelletier E."/>
            <person name="Niang G."/>
            <person name="Scheremetjew M."/>
            <person name="Finn R."/>
            <person name="Kale V."/>
            <person name="Holt S."/>
            <person name="Cochrane G."/>
            <person name="Meng A."/>
            <person name="Brown T."/>
            <person name="Cohen L."/>
        </authorList>
    </citation>
    <scope>NUCLEOTIDE SEQUENCE</scope>
    <source>
        <strain evidence="7">WS</strain>
    </source>
</reference>
<name>A0A7S1KLW8_9EUKA</name>
<feature type="compositionally biased region" description="Polar residues" evidence="6">
    <location>
        <begin position="78"/>
        <end position="96"/>
    </location>
</feature>
<dbReference type="SMART" id="SM00320">
    <property type="entry name" value="WD40"/>
    <property type="match status" value="6"/>
</dbReference>
<proteinExistence type="predicted"/>
<feature type="compositionally biased region" description="Polar residues" evidence="6">
    <location>
        <begin position="221"/>
        <end position="238"/>
    </location>
</feature>
<comment type="subcellular location">
    <subcellularLocation>
        <location evidence="1">Cytoplasm</location>
    </subcellularLocation>
</comment>
<dbReference type="GO" id="GO:0005737">
    <property type="term" value="C:cytoplasm"/>
    <property type="evidence" value="ECO:0007669"/>
    <property type="project" value="UniProtKB-SubCell"/>
</dbReference>
<feature type="compositionally biased region" description="Acidic residues" evidence="6">
    <location>
        <begin position="202"/>
        <end position="216"/>
    </location>
</feature>
<dbReference type="PROSITE" id="PS50294">
    <property type="entry name" value="WD_REPEATS_REGION"/>
    <property type="match status" value="1"/>
</dbReference>
<evidence type="ECO:0000256" key="5">
    <source>
        <dbReference type="PROSITE-ProRule" id="PRU00221"/>
    </source>
</evidence>
<dbReference type="InterPro" id="IPR015943">
    <property type="entry name" value="WD40/YVTN_repeat-like_dom_sf"/>
</dbReference>
<feature type="region of interest" description="Disordered" evidence="6">
    <location>
        <begin position="54"/>
        <end position="134"/>
    </location>
</feature>
<dbReference type="PANTHER" id="PTHR12442:SF22">
    <property type="entry name" value="CYTOPLASMIC DYNEIN 1 INTERMEDIATE CHAIN-RELATED"/>
    <property type="match status" value="1"/>
</dbReference>
<dbReference type="InterPro" id="IPR050687">
    <property type="entry name" value="Dynein_IC"/>
</dbReference>
<dbReference type="Pfam" id="PF00400">
    <property type="entry name" value="WD40"/>
    <property type="match status" value="2"/>
</dbReference>
<evidence type="ECO:0000256" key="1">
    <source>
        <dbReference type="ARBA" id="ARBA00004496"/>
    </source>
</evidence>
<dbReference type="InterPro" id="IPR001680">
    <property type="entry name" value="WD40_rpt"/>
</dbReference>
<dbReference type="GO" id="GO:0005868">
    <property type="term" value="C:cytoplasmic dynein complex"/>
    <property type="evidence" value="ECO:0007669"/>
    <property type="project" value="TreeGrafter"/>
</dbReference>
<feature type="compositionally biased region" description="Low complexity" evidence="6">
    <location>
        <begin position="240"/>
        <end position="253"/>
    </location>
</feature>
<evidence type="ECO:0000313" key="7">
    <source>
        <dbReference type="EMBL" id="CAD9078025.1"/>
    </source>
</evidence>
<evidence type="ECO:0008006" key="8">
    <source>
        <dbReference type="Google" id="ProtNLM"/>
    </source>
</evidence>
<keyword evidence="3 5" id="KW-0853">WD repeat</keyword>
<accession>A0A7S1KLW8</accession>
<evidence type="ECO:0000256" key="3">
    <source>
        <dbReference type="ARBA" id="ARBA00022574"/>
    </source>
</evidence>